<dbReference type="PANTHER" id="PTHR46609:SF8">
    <property type="entry name" value="YQAJ VIRAL RECOMBINASE DOMAIN-CONTAINING PROTEIN"/>
    <property type="match status" value="1"/>
</dbReference>
<keyword evidence="2" id="KW-0269">Exonuclease</keyword>
<dbReference type="Pfam" id="PF09588">
    <property type="entry name" value="YqaJ"/>
    <property type="match status" value="1"/>
</dbReference>
<feature type="domain" description="YqaJ viral recombinase" evidence="1">
    <location>
        <begin position="12"/>
        <end position="157"/>
    </location>
</feature>
<proteinExistence type="predicted"/>
<keyword evidence="2" id="KW-0378">Hydrolase</keyword>
<dbReference type="InterPro" id="IPR051703">
    <property type="entry name" value="NF-kappa-B_Signaling_Reg"/>
</dbReference>
<protein>
    <submittedName>
        <fullName evidence="2">Lambda exonuclease family protein</fullName>
        <ecNumber evidence="2">3.1.11.3</ecNumber>
    </submittedName>
</protein>
<keyword evidence="2" id="KW-0540">Nuclease</keyword>
<dbReference type="PANTHER" id="PTHR46609">
    <property type="entry name" value="EXONUCLEASE, PHAGE-TYPE/RECB, C-TERMINAL DOMAIN-CONTAINING PROTEIN"/>
    <property type="match status" value="1"/>
</dbReference>
<dbReference type="EMBL" id="JBGMEK010000042">
    <property type="protein sequence ID" value="MFA0812439.1"/>
    <property type="molecule type" value="Genomic_DNA"/>
</dbReference>
<dbReference type="GO" id="GO:0051908">
    <property type="term" value="F:double-stranded DNA 5'-3' DNA exonuclease activity"/>
    <property type="evidence" value="ECO:0007669"/>
    <property type="project" value="UniProtKB-EC"/>
</dbReference>
<dbReference type="RefSeq" id="WP_371840112.1">
    <property type="nucleotide sequence ID" value="NZ_JBGMEK010000042.1"/>
</dbReference>
<organism evidence="2 3">
    <name type="scientific">Microbulbifer epialgicus</name>
    <dbReference type="NCBI Taxonomy" id="393907"/>
    <lineage>
        <taxon>Bacteria</taxon>
        <taxon>Pseudomonadati</taxon>
        <taxon>Pseudomonadota</taxon>
        <taxon>Gammaproteobacteria</taxon>
        <taxon>Cellvibrionales</taxon>
        <taxon>Microbulbiferaceae</taxon>
        <taxon>Microbulbifer</taxon>
    </lineage>
</organism>
<evidence type="ECO:0000313" key="3">
    <source>
        <dbReference type="Proteomes" id="UP001569428"/>
    </source>
</evidence>
<comment type="caution">
    <text evidence="2">The sequence shown here is derived from an EMBL/GenBank/DDBJ whole genome shotgun (WGS) entry which is preliminary data.</text>
</comment>
<name>A0ABV4P397_9GAMM</name>
<dbReference type="SUPFAM" id="SSF52980">
    <property type="entry name" value="Restriction endonuclease-like"/>
    <property type="match status" value="1"/>
</dbReference>
<evidence type="ECO:0000259" key="1">
    <source>
        <dbReference type="Pfam" id="PF09588"/>
    </source>
</evidence>
<dbReference type="InterPro" id="IPR011604">
    <property type="entry name" value="PDDEXK-like_dom_sf"/>
</dbReference>
<dbReference type="InterPro" id="IPR011335">
    <property type="entry name" value="Restrct_endonuc-II-like"/>
</dbReference>
<dbReference type="InterPro" id="IPR019080">
    <property type="entry name" value="YqaJ_viral_recombinase"/>
</dbReference>
<accession>A0ABV4P397</accession>
<keyword evidence="3" id="KW-1185">Reference proteome</keyword>
<dbReference type="EC" id="3.1.11.3" evidence="2"/>
<sequence>MIICKVEQGSKEWHRERAGAITASNFSEVRKRLKSGKNKGDFTAAAHDYAFRLAVERISGEPLDGGFQTWAMKRGNELEPEARAAHEDQIDTFIEQTGLVLTDDRKFGASADGLIGEDGGSEYKCLVSPERLRTILLDENLDEFKDQIQGCMWLTGRKWWHFVLYCPALEKIGKALTVRKMERDDNYIDELEIDLLKFDKLVEEYRSNLSKKAA</sequence>
<dbReference type="CDD" id="cd22343">
    <property type="entry name" value="PDDEXK_lambda_exonuclease-like"/>
    <property type="match status" value="1"/>
</dbReference>
<gene>
    <name evidence="2" type="ORF">ACCI49_16120</name>
</gene>
<evidence type="ECO:0000313" key="2">
    <source>
        <dbReference type="EMBL" id="MFA0812439.1"/>
    </source>
</evidence>
<reference evidence="2 3" key="1">
    <citation type="submission" date="2024-08" db="EMBL/GenBank/DDBJ databases">
        <authorList>
            <person name="Ishaq N."/>
        </authorList>
    </citation>
    <scope>NUCLEOTIDE SEQUENCE [LARGE SCALE GENOMIC DNA]</scope>
    <source>
        <strain evidence="2 3">DSM 18651</strain>
    </source>
</reference>
<dbReference type="Gene3D" id="3.90.320.10">
    <property type="match status" value="1"/>
</dbReference>
<dbReference type="Proteomes" id="UP001569428">
    <property type="component" value="Unassembled WGS sequence"/>
</dbReference>